<feature type="non-terminal residue" evidence="1">
    <location>
        <position position="111"/>
    </location>
</feature>
<protein>
    <submittedName>
        <fullName evidence="1">Uncharacterized protein</fullName>
    </submittedName>
</protein>
<keyword evidence="2" id="KW-1185">Reference proteome</keyword>
<sequence>MLLYNRKRNTITNEKNRLWDKKCEEVNTHMGGRRNIEAWKFIRASAREKLDKVCIQVITFNDWMKNHEKLSTEDIQEYRIEVEHNINVEAEPVKVIPETVKKTITNLKSSR</sequence>
<dbReference type="Proteomes" id="UP001516400">
    <property type="component" value="Unassembled WGS sequence"/>
</dbReference>
<name>A0ABD2NFD2_9CUCU</name>
<organism evidence="1 2">
    <name type="scientific">Cryptolaemus montrouzieri</name>
    <dbReference type="NCBI Taxonomy" id="559131"/>
    <lineage>
        <taxon>Eukaryota</taxon>
        <taxon>Metazoa</taxon>
        <taxon>Ecdysozoa</taxon>
        <taxon>Arthropoda</taxon>
        <taxon>Hexapoda</taxon>
        <taxon>Insecta</taxon>
        <taxon>Pterygota</taxon>
        <taxon>Neoptera</taxon>
        <taxon>Endopterygota</taxon>
        <taxon>Coleoptera</taxon>
        <taxon>Polyphaga</taxon>
        <taxon>Cucujiformia</taxon>
        <taxon>Coccinelloidea</taxon>
        <taxon>Coccinellidae</taxon>
        <taxon>Scymninae</taxon>
        <taxon>Scymnini</taxon>
        <taxon>Cryptolaemus</taxon>
    </lineage>
</organism>
<reference evidence="1 2" key="1">
    <citation type="journal article" date="2021" name="BMC Biol.">
        <title>Horizontally acquired antibacterial genes associated with adaptive radiation of ladybird beetles.</title>
        <authorList>
            <person name="Li H.S."/>
            <person name="Tang X.F."/>
            <person name="Huang Y.H."/>
            <person name="Xu Z.Y."/>
            <person name="Chen M.L."/>
            <person name="Du X.Y."/>
            <person name="Qiu B.Y."/>
            <person name="Chen P.T."/>
            <person name="Zhang W."/>
            <person name="Slipinski A."/>
            <person name="Escalona H.E."/>
            <person name="Waterhouse R.M."/>
            <person name="Zwick A."/>
            <person name="Pang H."/>
        </authorList>
    </citation>
    <scope>NUCLEOTIDE SEQUENCE [LARGE SCALE GENOMIC DNA]</scope>
    <source>
        <strain evidence="1">SYSU2018</strain>
    </source>
</reference>
<gene>
    <name evidence="1" type="ORF">HHI36_012829</name>
</gene>
<dbReference type="EMBL" id="JABFTP020000103">
    <property type="protein sequence ID" value="KAL3277483.1"/>
    <property type="molecule type" value="Genomic_DNA"/>
</dbReference>
<dbReference type="AlphaFoldDB" id="A0ABD2NFD2"/>
<accession>A0ABD2NFD2</accession>
<comment type="caution">
    <text evidence="1">The sequence shown here is derived from an EMBL/GenBank/DDBJ whole genome shotgun (WGS) entry which is preliminary data.</text>
</comment>
<evidence type="ECO:0000313" key="1">
    <source>
        <dbReference type="EMBL" id="KAL3277483.1"/>
    </source>
</evidence>
<proteinExistence type="predicted"/>
<evidence type="ECO:0000313" key="2">
    <source>
        <dbReference type="Proteomes" id="UP001516400"/>
    </source>
</evidence>